<protein>
    <submittedName>
        <fullName evidence="1">Uncharacterized protein</fullName>
    </submittedName>
</protein>
<dbReference type="Proteomes" id="UP000011750">
    <property type="component" value="Chromosome A04"/>
</dbReference>
<accession>M4DDQ7</accession>
<name>M4DDQ7_BRACM</name>
<reference evidence="1 2" key="2">
    <citation type="journal article" date="2018" name="Hortic Res">
        <title>Improved Brassica rapa reference genome by single-molecule sequencing and chromosome conformation capture technologies.</title>
        <authorList>
            <person name="Zhang L."/>
            <person name="Cai X."/>
            <person name="Wu J."/>
            <person name="Liu M."/>
            <person name="Grob S."/>
            <person name="Cheng F."/>
            <person name="Liang J."/>
            <person name="Cai C."/>
            <person name="Liu Z."/>
            <person name="Liu B."/>
            <person name="Wang F."/>
            <person name="Li S."/>
            <person name="Liu F."/>
            <person name="Li X."/>
            <person name="Cheng L."/>
            <person name="Yang W."/>
            <person name="Li M.H."/>
            <person name="Grossniklaus U."/>
            <person name="Zheng H."/>
            <person name="Wang X."/>
        </authorList>
    </citation>
    <scope>NUCLEOTIDE SEQUENCE [LARGE SCALE GENOMIC DNA]</scope>
    <source>
        <strain evidence="1 2">cv. Chiifu-401-42</strain>
    </source>
</reference>
<proteinExistence type="predicted"/>
<keyword evidence="2" id="KW-1185">Reference proteome</keyword>
<dbReference type="HOGENOM" id="CLU_311325_0_0_1"/>
<dbReference type="EnsemblPlants" id="Bra014625.1">
    <property type="protein sequence ID" value="Bra014625.1-P"/>
    <property type="gene ID" value="Bra014625"/>
</dbReference>
<dbReference type="AlphaFoldDB" id="M4DDQ7"/>
<organism evidence="1 2">
    <name type="scientific">Brassica campestris</name>
    <name type="common">Field mustard</name>
    <dbReference type="NCBI Taxonomy" id="3711"/>
    <lineage>
        <taxon>Eukaryota</taxon>
        <taxon>Viridiplantae</taxon>
        <taxon>Streptophyta</taxon>
        <taxon>Embryophyta</taxon>
        <taxon>Tracheophyta</taxon>
        <taxon>Spermatophyta</taxon>
        <taxon>Magnoliopsida</taxon>
        <taxon>eudicotyledons</taxon>
        <taxon>Gunneridae</taxon>
        <taxon>Pentapetalae</taxon>
        <taxon>rosids</taxon>
        <taxon>malvids</taxon>
        <taxon>Brassicales</taxon>
        <taxon>Brassicaceae</taxon>
        <taxon>Brassiceae</taxon>
        <taxon>Brassica</taxon>
    </lineage>
</organism>
<reference evidence="1" key="3">
    <citation type="submission" date="2023-03" db="UniProtKB">
        <authorList>
            <consortium name="EnsemblPlants"/>
        </authorList>
    </citation>
    <scope>IDENTIFICATION</scope>
    <source>
        <strain evidence="1">cv. Chiifu-401-42</strain>
    </source>
</reference>
<sequence>MRKFGESAARESREAKSVAGFVGGATEFDGSYRGCEGYGSYENRGVSRDDANKTMQRDPLVTRNNKATAERLDSVEKQIATIGEDSSAVMGIVTVPVFPDVDLRQWISWMEHYFARKGLTDFEKLHMAYGFIVDEAESHQNDDYKLGMISLNLSGTVRSWLAGMLRRKKIKNWADFKQQLLAQFDPAMSCSAVDVKDESTFLSEGVHETEVEKHSTAVEAVSLSSVTEVHQQDLGCQIVPETVMVKQTDSCDIVAGVQQKELNHATVQETNILLQKASLAATDQELDLHCETGHVPCYLAVEAYQHTDSTVSTDVFLKAKATMVEKTASQSSITVSHLDTNGVQEQQTEYYFSVNRPDYPSIDVVLETGLVQETHSSILKYHGVNQTLAQRPVFRRMTCRMKKDKYPKGWRYKFKSRNVKRLMLRRLVHFKPFSDSVFPVDVTSKKKQWRSPKNYILRRKRLFLHNITGELTDGTAFDVMLDRIEEGCSVLTGFSISFAKLLFSVYLSFREVDRVDGEFHLKHKWRSKQLNQASILKLALEQAVCGRTELLYGQKFIAFGTGLNRIQGQIWNQFGTVPGSRGFLEYQLRWRLHQGLRRYMRQDHSSIWHRWRYKTLECATVSHTCEADSLTLGVNDVHWQWWSLELQQHGYCRAGNSIIMLISSLRSSLISRERVYESILICLCILAVWNWSFDIEEKKESELRIQELFYTRVSYTLLMHHESDRICMFKYRQLLSKVGAWPEIQQPNVQRAYIYVTIREEGTVQSRENGRLWSGWYVHSGKVMQQRRRSKMAKSWMFKYKDKHQQFFFFFQACGQACFYGGSIDRYQSIFTRPWHARRMTWLNERWLRKTLVE</sequence>
<reference evidence="1 2" key="1">
    <citation type="journal article" date="2011" name="Nat. Genet.">
        <title>The genome of the mesopolyploid crop species Brassica rapa.</title>
        <authorList>
            <consortium name="Brassica rapa Genome Sequencing Project Consortium"/>
            <person name="Wang X."/>
            <person name="Wang H."/>
            <person name="Wang J."/>
            <person name="Sun R."/>
            <person name="Wu J."/>
            <person name="Liu S."/>
            <person name="Bai Y."/>
            <person name="Mun J.H."/>
            <person name="Bancroft I."/>
            <person name="Cheng F."/>
            <person name="Huang S."/>
            <person name="Li X."/>
            <person name="Hua W."/>
            <person name="Wang J."/>
            <person name="Wang X."/>
            <person name="Freeling M."/>
            <person name="Pires J.C."/>
            <person name="Paterson A.H."/>
            <person name="Chalhoub B."/>
            <person name="Wang B."/>
            <person name="Hayward A."/>
            <person name="Sharpe A.G."/>
            <person name="Park B.S."/>
            <person name="Weisshaar B."/>
            <person name="Liu B."/>
            <person name="Li B."/>
            <person name="Liu B."/>
            <person name="Tong C."/>
            <person name="Song C."/>
            <person name="Duran C."/>
            <person name="Peng C."/>
            <person name="Geng C."/>
            <person name="Koh C."/>
            <person name="Lin C."/>
            <person name="Edwards D."/>
            <person name="Mu D."/>
            <person name="Shen D."/>
            <person name="Soumpourou E."/>
            <person name="Li F."/>
            <person name="Fraser F."/>
            <person name="Conant G."/>
            <person name="Lassalle G."/>
            <person name="King G.J."/>
            <person name="Bonnema G."/>
            <person name="Tang H."/>
            <person name="Wang H."/>
            <person name="Belcram H."/>
            <person name="Zhou H."/>
            <person name="Hirakawa H."/>
            <person name="Abe H."/>
            <person name="Guo H."/>
            <person name="Wang H."/>
            <person name="Jin H."/>
            <person name="Parkin I.A."/>
            <person name="Batley J."/>
            <person name="Kim J.S."/>
            <person name="Just J."/>
            <person name="Li J."/>
            <person name="Xu J."/>
            <person name="Deng J."/>
            <person name="Kim J.A."/>
            <person name="Li J."/>
            <person name="Yu J."/>
            <person name="Meng J."/>
            <person name="Wang J."/>
            <person name="Min J."/>
            <person name="Poulain J."/>
            <person name="Wang J."/>
            <person name="Hatakeyama K."/>
            <person name="Wu K."/>
            <person name="Wang L."/>
            <person name="Fang L."/>
            <person name="Trick M."/>
            <person name="Links M.G."/>
            <person name="Zhao M."/>
            <person name="Jin M."/>
            <person name="Ramchiary N."/>
            <person name="Drou N."/>
            <person name="Berkman P.J."/>
            <person name="Cai Q."/>
            <person name="Huang Q."/>
            <person name="Li R."/>
            <person name="Tabata S."/>
            <person name="Cheng S."/>
            <person name="Zhang S."/>
            <person name="Zhang S."/>
            <person name="Huang S."/>
            <person name="Sato S."/>
            <person name="Sun S."/>
            <person name="Kwon S.J."/>
            <person name="Choi S.R."/>
            <person name="Lee T.H."/>
            <person name="Fan W."/>
            <person name="Zhao X."/>
            <person name="Tan X."/>
            <person name="Xu X."/>
            <person name="Wang Y."/>
            <person name="Qiu Y."/>
            <person name="Yin Y."/>
            <person name="Li Y."/>
            <person name="Du Y."/>
            <person name="Liao Y."/>
            <person name="Lim Y."/>
            <person name="Narusaka Y."/>
            <person name="Wang Y."/>
            <person name="Wang Z."/>
            <person name="Li Z."/>
            <person name="Wang Z."/>
            <person name="Xiong Z."/>
            <person name="Zhang Z."/>
        </authorList>
    </citation>
    <scope>NUCLEOTIDE SEQUENCE [LARGE SCALE GENOMIC DNA]</scope>
    <source>
        <strain evidence="1 2">cv. Chiifu-401-42</strain>
    </source>
</reference>
<dbReference type="Gramene" id="Bra014625.1">
    <property type="protein sequence ID" value="Bra014625.1-P"/>
    <property type="gene ID" value="Bra014625"/>
</dbReference>
<evidence type="ECO:0000313" key="1">
    <source>
        <dbReference type="EnsemblPlants" id="Bra014625.1-P"/>
    </source>
</evidence>
<dbReference type="InParanoid" id="M4DDQ7"/>
<evidence type="ECO:0000313" key="2">
    <source>
        <dbReference type="Proteomes" id="UP000011750"/>
    </source>
</evidence>